<reference evidence="1 2" key="1">
    <citation type="submission" date="2015-04" db="EMBL/GenBank/DDBJ databases">
        <authorList>
            <person name="Heijne W.H."/>
            <person name="Fedorova N.D."/>
            <person name="Nierman W.C."/>
            <person name="Vollebregt A.W."/>
            <person name="Zhao Z."/>
            <person name="Wu L."/>
            <person name="Kumar M."/>
            <person name="Stam H."/>
            <person name="van den Berg M.A."/>
            <person name="Pel H.J."/>
        </authorList>
    </citation>
    <scope>NUCLEOTIDE SEQUENCE [LARGE SCALE GENOMIC DNA]</scope>
    <source>
        <strain evidence="1 2">CBS 393.64</strain>
    </source>
</reference>
<dbReference type="OrthoDB" id="21292at2759"/>
<protein>
    <submittedName>
        <fullName evidence="1">Uncharacterized protein</fullName>
    </submittedName>
</protein>
<dbReference type="EMBL" id="LASV01000580">
    <property type="protein sequence ID" value="KKA17687.1"/>
    <property type="molecule type" value="Genomic_DNA"/>
</dbReference>
<accession>A0A0F4YHF0</accession>
<dbReference type="Gene3D" id="1.20.120.900">
    <property type="entry name" value="Pex19, mPTS binding domain"/>
    <property type="match status" value="1"/>
</dbReference>
<gene>
    <name evidence="1" type="ORF">T310_8369</name>
</gene>
<evidence type="ECO:0000313" key="2">
    <source>
        <dbReference type="Proteomes" id="UP000053958"/>
    </source>
</evidence>
<dbReference type="GeneID" id="25320629"/>
<dbReference type="InterPro" id="IPR006708">
    <property type="entry name" value="Pex19"/>
</dbReference>
<dbReference type="AlphaFoldDB" id="A0A0F4YHF0"/>
<dbReference type="InterPro" id="IPR038322">
    <property type="entry name" value="Pex19_C_sf"/>
</dbReference>
<feature type="non-terminal residue" evidence="1">
    <location>
        <position position="1"/>
    </location>
</feature>
<dbReference type="Pfam" id="PF04614">
    <property type="entry name" value="Pex19"/>
    <property type="match status" value="1"/>
</dbReference>
<dbReference type="GO" id="GO:0033328">
    <property type="term" value="F:peroxisome membrane targeting sequence binding"/>
    <property type="evidence" value="ECO:0007669"/>
    <property type="project" value="TreeGrafter"/>
</dbReference>
<dbReference type="STRING" id="1408163.A0A0F4YHF0"/>
<keyword evidence="2" id="KW-1185">Reference proteome</keyword>
<dbReference type="GO" id="GO:0005778">
    <property type="term" value="C:peroxisomal membrane"/>
    <property type="evidence" value="ECO:0007669"/>
    <property type="project" value="TreeGrafter"/>
</dbReference>
<proteinExistence type="predicted"/>
<dbReference type="RefSeq" id="XP_013324299.1">
    <property type="nucleotide sequence ID" value="XM_013468845.1"/>
</dbReference>
<dbReference type="PANTHER" id="PTHR12774:SF2">
    <property type="entry name" value="PEROXISOMAL BIOGENESIS FACTOR 19"/>
    <property type="match status" value="1"/>
</dbReference>
<dbReference type="PANTHER" id="PTHR12774">
    <property type="entry name" value="PEROXISOMAL BIOGENESIS FACTOR 19"/>
    <property type="match status" value="1"/>
</dbReference>
<comment type="caution">
    <text evidence="1">The sequence shown here is derived from an EMBL/GenBank/DDBJ whole genome shotgun (WGS) entry which is preliminary data.</text>
</comment>
<dbReference type="Proteomes" id="UP000053958">
    <property type="component" value="Unassembled WGS sequence"/>
</dbReference>
<organism evidence="1 2">
    <name type="scientific">Rasamsonia emersonii (strain ATCC 16479 / CBS 393.64 / IMI 116815)</name>
    <dbReference type="NCBI Taxonomy" id="1408163"/>
    <lineage>
        <taxon>Eukaryota</taxon>
        <taxon>Fungi</taxon>
        <taxon>Dikarya</taxon>
        <taxon>Ascomycota</taxon>
        <taxon>Pezizomycotina</taxon>
        <taxon>Eurotiomycetes</taxon>
        <taxon>Eurotiomycetidae</taxon>
        <taxon>Eurotiales</taxon>
        <taxon>Trichocomaceae</taxon>
        <taxon>Rasamsonia</taxon>
    </lineage>
</organism>
<name>A0A0F4YHF0_RASE3</name>
<evidence type="ECO:0000313" key="1">
    <source>
        <dbReference type="EMBL" id="KKA17687.1"/>
    </source>
</evidence>
<sequence>LLKAVEAGAAAGGEDMDLNKMFMGMMEQLSNKEMLYEPMKELHSKFGPWLEENRTKVSAEDLARYETQARVVREIVAKFEEEGYSDDKPECRAYIWDRMQEVDRAFIFLTNVLVLTTVADYIFCPQMQAAGSPPDDLIANPLMEELKGTAGDGQAPPDCPQQ</sequence>
<dbReference type="GO" id="GO:0045046">
    <property type="term" value="P:protein import into peroxisome membrane"/>
    <property type="evidence" value="ECO:0007669"/>
    <property type="project" value="TreeGrafter"/>
</dbReference>